<dbReference type="InterPro" id="IPR012334">
    <property type="entry name" value="Pectin_lyas_fold"/>
</dbReference>
<feature type="signal peptide" evidence="1">
    <location>
        <begin position="1"/>
        <end position="25"/>
    </location>
</feature>
<reference evidence="3" key="1">
    <citation type="submission" date="2017-08" db="EMBL/GenBank/DDBJ databases">
        <authorList>
            <person name="Polle J.E."/>
            <person name="Barry K."/>
            <person name="Cushman J."/>
            <person name="Schmutz J."/>
            <person name="Tran D."/>
            <person name="Hathwaick L.T."/>
            <person name="Yim W.C."/>
            <person name="Jenkins J."/>
            <person name="Mckie-Krisberg Z.M."/>
            <person name="Prochnik S."/>
            <person name="Lindquist E."/>
            <person name="Dockter R.B."/>
            <person name="Adam C."/>
            <person name="Molina H."/>
            <person name="Bunkerborg J."/>
            <person name="Jin E."/>
            <person name="Buchheim M."/>
            <person name="Magnuson J."/>
        </authorList>
    </citation>
    <scope>NUCLEOTIDE SEQUENCE</scope>
    <source>
        <strain evidence="3">CCAP 19/18</strain>
    </source>
</reference>
<gene>
    <name evidence="3" type="ORF">DUNSADRAFT_7868</name>
</gene>
<comment type="caution">
    <text evidence="3">The sequence shown here is derived from an EMBL/GenBank/DDBJ whole genome shotgun (WGS) entry which is preliminary data.</text>
</comment>
<evidence type="ECO:0000259" key="2">
    <source>
        <dbReference type="Pfam" id="PF13229"/>
    </source>
</evidence>
<dbReference type="Proteomes" id="UP000815325">
    <property type="component" value="Unassembled WGS sequence"/>
</dbReference>
<protein>
    <recommendedName>
        <fullName evidence="2">Right handed beta helix domain-containing protein</fullName>
    </recommendedName>
</protein>
<keyword evidence="1" id="KW-0732">Signal</keyword>
<sequence length="267" mass="28174">MEEACQLQLAFVLTLLQLVVPVTDTVLEDVKILCVCDQDIAIDVCAGGALHLRSCKVDGGQRACVNVHGTGSYMKAECCAFRESEEGAGVLVQGGAVVELHESSAQNCACGWDICGPDSKLTARGCFVEGNSSAGARITDGGWASFISSRLDGSATSNGLYLDGSQSYATLTSTSASSNHLSNVWVCRGARLEAMGCNFDSSANEYGLDVSGCQSSAMVTECRVSDNAEGNVYVWRGAAVLERCTCNNGRWHGWSVQCTEGQLTARH</sequence>
<name>A0ABQ7GKG7_DUNSA</name>
<evidence type="ECO:0000256" key="1">
    <source>
        <dbReference type="SAM" id="SignalP"/>
    </source>
</evidence>
<accession>A0ABQ7GKG7</accession>
<dbReference type="SUPFAM" id="SSF51126">
    <property type="entry name" value="Pectin lyase-like"/>
    <property type="match status" value="2"/>
</dbReference>
<dbReference type="InterPro" id="IPR011050">
    <property type="entry name" value="Pectin_lyase_fold/virulence"/>
</dbReference>
<proteinExistence type="predicted"/>
<dbReference type="Gene3D" id="2.160.20.10">
    <property type="entry name" value="Single-stranded right-handed beta-helix, Pectin lyase-like"/>
    <property type="match status" value="1"/>
</dbReference>
<dbReference type="Pfam" id="PF13229">
    <property type="entry name" value="Beta_helix"/>
    <property type="match status" value="1"/>
</dbReference>
<feature type="domain" description="Right handed beta helix" evidence="2">
    <location>
        <begin position="135"/>
        <end position="264"/>
    </location>
</feature>
<keyword evidence="4" id="KW-1185">Reference proteome</keyword>
<feature type="chain" id="PRO_5047283528" description="Right handed beta helix domain-containing protein" evidence="1">
    <location>
        <begin position="26"/>
        <end position="267"/>
    </location>
</feature>
<organism evidence="3 4">
    <name type="scientific">Dunaliella salina</name>
    <name type="common">Green alga</name>
    <name type="synonym">Protococcus salinus</name>
    <dbReference type="NCBI Taxonomy" id="3046"/>
    <lineage>
        <taxon>Eukaryota</taxon>
        <taxon>Viridiplantae</taxon>
        <taxon>Chlorophyta</taxon>
        <taxon>core chlorophytes</taxon>
        <taxon>Chlorophyceae</taxon>
        <taxon>CS clade</taxon>
        <taxon>Chlamydomonadales</taxon>
        <taxon>Dunaliellaceae</taxon>
        <taxon>Dunaliella</taxon>
    </lineage>
</organism>
<evidence type="ECO:0000313" key="3">
    <source>
        <dbReference type="EMBL" id="KAF5835108.1"/>
    </source>
</evidence>
<dbReference type="EMBL" id="MU069722">
    <property type="protein sequence ID" value="KAF5835108.1"/>
    <property type="molecule type" value="Genomic_DNA"/>
</dbReference>
<dbReference type="InterPro" id="IPR039448">
    <property type="entry name" value="Beta_helix"/>
</dbReference>
<evidence type="ECO:0000313" key="4">
    <source>
        <dbReference type="Proteomes" id="UP000815325"/>
    </source>
</evidence>